<evidence type="ECO:0000313" key="4">
    <source>
        <dbReference type="EMBL" id="MDQ0893903.1"/>
    </source>
</evidence>
<dbReference type="Pfam" id="PF12697">
    <property type="entry name" value="Abhydrolase_6"/>
    <property type="match status" value="1"/>
</dbReference>
<dbReference type="Gene3D" id="3.40.50.1820">
    <property type="entry name" value="alpha/beta hydrolase"/>
    <property type="match status" value="1"/>
</dbReference>
<feature type="domain" description="AB hydrolase-1" evidence="3">
    <location>
        <begin position="31"/>
        <end position="268"/>
    </location>
</feature>
<protein>
    <submittedName>
        <fullName evidence="4">Sigma-B regulation protein RsbQ</fullName>
    </submittedName>
</protein>
<gene>
    <name evidence="4" type="ORF">QFZ26_001458</name>
</gene>
<organism evidence="4 5">
    <name type="scientific">Agromyces ramosus</name>
    <dbReference type="NCBI Taxonomy" id="33879"/>
    <lineage>
        <taxon>Bacteria</taxon>
        <taxon>Bacillati</taxon>
        <taxon>Actinomycetota</taxon>
        <taxon>Actinomycetes</taxon>
        <taxon>Micrococcales</taxon>
        <taxon>Microbacteriaceae</taxon>
        <taxon>Agromyces</taxon>
    </lineage>
</organism>
<dbReference type="InterPro" id="IPR000073">
    <property type="entry name" value="AB_hydrolase_1"/>
</dbReference>
<dbReference type="Proteomes" id="UP001239083">
    <property type="component" value="Unassembled WGS sequence"/>
</dbReference>
<dbReference type="RefSeq" id="WP_307040710.1">
    <property type="nucleotide sequence ID" value="NZ_JAUSYY010000001.1"/>
</dbReference>
<keyword evidence="5" id="KW-1185">Reference proteome</keyword>
<comment type="similarity">
    <text evidence="1">Belongs to the AB hydrolase superfamily.</text>
</comment>
<accession>A0ABU0R766</accession>
<dbReference type="EMBL" id="JAUSYY010000001">
    <property type="protein sequence ID" value="MDQ0893903.1"/>
    <property type="molecule type" value="Genomic_DNA"/>
</dbReference>
<dbReference type="SUPFAM" id="SSF53474">
    <property type="entry name" value="alpha/beta-Hydrolases"/>
    <property type="match status" value="1"/>
</dbReference>
<name>A0ABU0R766_9MICO</name>
<proteinExistence type="inferred from homology"/>
<sequence length="275" mass="29580">MTITSPLSSSGVDVRRRNNVTETGDPAGRPVVFAHGFGCSKEMWRDVAPQFEASHRVVLFDAVGAGGSDTTAYDPAKYDSLHGYADDVLEIVEALDLVDAVYVGHSVAAMVGVLAATHDPSRFGALVLVGPSPRYIVDGEYTGGFEQADIDGLLDALDENYLGWSAAMAPLIVGNAERPELGQRLTDSFCSIDPEIARHFARVTFLSDNRRDLEAVRTPTLVLQCSDDMIAPTSVGHYVHEQIAGSRFVQLSATGHCPNLSAPDELAEQIRMFLG</sequence>
<dbReference type="PRINTS" id="PR00111">
    <property type="entry name" value="ABHYDROLASE"/>
</dbReference>
<evidence type="ECO:0000256" key="1">
    <source>
        <dbReference type="ARBA" id="ARBA00008645"/>
    </source>
</evidence>
<reference evidence="4 5" key="1">
    <citation type="submission" date="2023-07" db="EMBL/GenBank/DDBJ databases">
        <title>Comparative genomics of wheat-associated soil bacteria to identify genetic determinants of phenazine resistance.</title>
        <authorList>
            <person name="Mouncey N."/>
        </authorList>
    </citation>
    <scope>NUCLEOTIDE SEQUENCE [LARGE SCALE GENOMIC DNA]</scope>
    <source>
        <strain evidence="4 5">V3I3</strain>
    </source>
</reference>
<dbReference type="InterPro" id="IPR029058">
    <property type="entry name" value="AB_hydrolase_fold"/>
</dbReference>
<evidence type="ECO:0000256" key="2">
    <source>
        <dbReference type="SAM" id="MobiDB-lite"/>
    </source>
</evidence>
<dbReference type="PANTHER" id="PTHR43039">
    <property type="entry name" value="ESTERASE-RELATED"/>
    <property type="match status" value="1"/>
</dbReference>
<evidence type="ECO:0000259" key="3">
    <source>
        <dbReference type="Pfam" id="PF12697"/>
    </source>
</evidence>
<feature type="compositionally biased region" description="Polar residues" evidence="2">
    <location>
        <begin position="1"/>
        <end position="11"/>
    </location>
</feature>
<evidence type="ECO:0000313" key="5">
    <source>
        <dbReference type="Proteomes" id="UP001239083"/>
    </source>
</evidence>
<feature type="region of interest" description="Disordered" evidence="2">
    <location>
        <begin position="1"/>
        <end position="27"/>
    </location>
</feature>
<comment type="caution">
    <text evidence="4">The sequence shown here is derived from an EMBL/GenBank/DDBJ whole genome shotgun (WGS) entry which is preliminary data.</text>
</comment>